<dbReference type="InterPro" id="IPR004099">
    <property type="entry name" value="Pyr_nucl-diS_OxRdtase_dimer"/>
</dbReference>
<evidence type="ECO:0000256" key="5">
    <source>
        <dbReference type="ARBA" id="ARBA00023002"/>
    </source>
</evidence>
<dbReference type="GO" id="GO:0004148">
    <property type="term" value="F:dihydrolipoyl dehydrogenase (NADH) activity"/>
    <property type="evidence" value="ECO:0007669"/>
    <property type="project" value="TreeGrafter"/>
</dbReference>
<evidence type="ECO:0000256" key="2">
    <source>
        <dbReference type="ARBA" id="ARBA00007532"/>
    </source>
</evidence>
<dbReference type="Gene3D" id="3.50.50.60">
    <property type="entry name" value="FAD/NAD(P)-binding domain"/>
    <property type="match status" value="2"/>
</dbReference>
<keyword evidence="6" id="KW-0520">NAD</keyword>
<dbReference type="Gene3D" id="3.30.390.30">
    <property type="match status" value="1"/>
</dbReference>
<keyword evidence="5" id="KW-0560">Oxidoreductase</keyword>
<comment type="similarity">
    <text evidence="2">Belongs to the class-I pyridine nucleotide-disulfide oxidoreductase family.</text>
</comment>
<feature type="domain" description="Pyridine nucleotide-disulphide oxidoreductase dimerisation" evidence="7">
    <location>
        <begin position="336"/>
        <end position="443"/>
    </location>
</feature>
<dbReference type="Proteomes" id="UP000449710">
    <property type="component" value="Unassembled WGS sequence"/>
</dbReference>
<reference evidence="9 10" key="1">
    <citation type="submission" date="2019-04" db="EMBL/GenBank/DDBJ databases">
        <title>Isachenkonia alkalipeptolytica gen. nov. sp. nov. a new anaerobic, alkiliphilic organothrophic bacterium capable to reduce synthesized ferrihydrite isolated from a soda lake.</title>
        <authorList>
            <person name="Toshchakov S.V."/>
            <person name="Zavarzina D.G."/>
            <person name="Zhilina T.N."/>
            <person name="Kostrikina N.A."/>
            <person name="Kublanov I.V."/>
        </authorList>
    </citation>
    <scope>NUCLEOTIDE SEQUENCE [LARGE SCALE GENOMIC DNA]</scope>
    <source>
        <strain evidence="9 10">Z-1701</strain>
    </source>
</reference>
<evidence type="ECO:0000313" key="9">
    <source>
        <dbReference type="EMBL" id="NBG87756.1"/>
    </source>
</evidence>
<keyword evidence="4" id="KW-0274">FAD</keyword>
<protein>
    <submittedName>
        <fullName evidence="9">NAD(P)/FAD-dependent oxidoreductase</fullName>
    </submittedName>
</protein>
<evidence type="ECO:0000256" key="6">
    <source>
        <dbReference type="ARBA" id="ARBA00023027"/>
    </source>
</evidence>
<keyword evidence="10" id="KW-1185">Reference proteome</keyword>
<evidence type="ECO:0000256" key="4">
    <source>
        <dbReference type="ARBA" id="ARBA00022827"/>
    </source>
</evidence>
<keyword evidence="3" id="KW-0285">Flavoprotein</keyword>
<evidence type="ECO:0000256" key="3">
    <source>
        <dbReference type="ARBA" id="ARBA00022630"/>
    </source>
</evidence>
<organism evidence="9 10">
    <name type="scientific">Isachenkonia alkalipeptolytica</name>
    <dbReference type="NCBI Taxonomy" id="2565777"/>
    <lineage>
        <taxon>Bacteria</taxon>
        <taxon>Bacillati</taxon>
        <taxon>Bacillota</taxon>
        <taxon>Clostridia</taxon>
        <taxon>Eubacteriales</taxon>
        <taxon>Clostridiaceae</taxon>
        <taxon>Isachenkonia</taxon>
    </lineage>
</organism>
<dbReference type="PRINTS" id="PR00411">
    <property type="entry name" value="PNDRDTASEI"/>
</dbReference>
<name>A0AA43XK49_9CLOT</name>
<dbReference type="Pfam" id="PF02852">
    <property type="entry name" value="Pyr_redox_dim"/>
    <property type="match status" value="1"/>
</dbReference>
<dbReference type="SUPFAM" id="SSF55424">
    <property type="entry name" value="FAD/NAD-linked reductases, dimerisation (C-terminal) domain"/>
    <property type="match status" value="1"/>
</dbReference>
<dbReference type="RefSeq" id="WP_160719544.1">
    <property type="nucleotide sequence ID" value="NZ_SUMG01000004.1"/>
</dbReference>
<evidence type="ECO:0000259" key="8">
    <source>
        <dbReference type="Pfam" id="PF07992"/>
    </source>
</evidence>
<dbReference type="PRINTS" id="PR00368">
    <property type="entry name" value="FADPNR"/>
</dbReference>
<dbReference type="InterPro" id="IPR016156">
    <property type="entry name" value="FAD/NAD-linked_Rdtase_dimer_sf"/>
</dbReference>
<dbReference type="GO" id="GO:0050660">
    <property type="term" value="F:flavin adenine dinucleotide binding"/>
    <property type="evidence" value="ECO:0007669"/>
    <property type="project" value="TreeGrafter"/>
</dbReference>
<evidence type="ECO:0000313" key="10">
    <source>
        <dbReference type="Proteomes" id="UP000449710"/>
    </source>
</evidence>
<comment type="caution">
    <text evidence="9">The sequence shown here is derived from an EMBL/GenBank/DDBJ whole genome shotgun (WGS) entry which is preliminary data.</text>
</comment>
<evidence type="ECO:0000259" key="7">
    <source>
        <dbReference type="Pfam" id="PF02852"/>
    </source>
</evidence>
<evidence type="ECO:0000256" key="1">
    <source>
        <dbReference type="ARBA" id="ARBA00001974"/>
    </source>
</evidence>
<dbReference type="PANTHER" id="PTHR22912">
    <property type="entry name" value="DISULFIDE OXIDOREDUCTASE"/>
    <property type="match status" value="1"/>
</dbReference>
<dbReference type="Pfam" id="PF07992">
    <property type="entry name" value="Pyr_redox_2"/>
    <property type="match status" value="1"/>
</dbReference>
<gene>
    <name evidence="9" type="ORF">ISALK_04510</name>
</gene>
<dbReference type="SUPFAM" id="SSF51905">
    <property type="entry name" value="FAD/NAD(P)-binding domain"/>
    <property type="match status" value="1"/>
</dbReference>
<dbReference type="FunFam" id="3.30.390.30:FF:000001">
    <property type="entry name" value="Dihydrolipoyl dehydrogenase"/>
    <property type="match status" value="1"/>
</dbReference>
<dbReference type="InterPro" id="IPR023753">
    <property type="entry name" value="FAD/NAD-binding_dom"/>
</dbReference>
<feature type="domain" description="FAD/NAD(P)-binding" evidence="8">
    <location>
        <begin position="3"/>
        <end position="316"/>
    </location>
</feature>
<dbReference type="PANTHER" id="PTHR22912:SF151">
    <property type="entry name" value="DIHYDROLIPOYL DEHYDROGENASE, MITOCHONDRIAL"/>
    <property type="match status" value="1"/>
</dbReference>
<dbReference type="GO" id="GO:0006103">
    <property type="term" value="P:2-oxoglutarate metabolic process"/>
    <property type="evidence" value="ECO:0007669"/>
    <property type="project" value="TreeGrafter"/>
</dbReference>
<accession>A0AA43XK49</accession>
<comment type="cofactor">
    <cofactor evidence="1">
        <name>FAD</name>
        <dbReference type="ChEBI" id="CHEBI:57692"/>
    </cofactor>
</comment>
<dbReference type="AlphaFoldDB" id="A0AA43XK49"/>
<dbReference type="InterPro" id="IPR050151">
    <property type="entry name" value="Class-I_Pyr_Nuc-Dis_Oxidored"/>
</dbReference>
<sequence>MKYDIIVIGGGPGGKACSIEAARRGLKVALVEKDGSGGNAIHQGYIPMKIMLDEMIKNTIGKDPINLTESLKTLGVRMEKAKEGWKRSLERAGVNSYYGEAEIISEQEVRVMVDGGTTTLMGGSLVVATGSKPSSPIAPQLDEGRGIISYKEVLTGKWLSLKDVVILGGNIEGCEFATLFNKMGARVRILELGDRIMPMCDLDQSQFLKEEFEKQGIEIKTNSTVTESQYNKEGKLEVHCTNKVDGTSEKLLSDALLVTGASKPVLPRGIEKLDLDRGENNTIKVNEYLETTQKGVYAIGDVTGGITSANAAILEGKTAAEIIAGQKNPVNYKGMSYVCFTDPQLSGVGLREIDARERQVNYQVKKAYFSENMRAISQGYEKGFIKILVDADKQTILGVHLAGDDIAELIPIGALACRQDLPIEVIRDLPLAHPTMTEIINEAL</sequence>
<dbReference type="EMBL" id="SUMG01000004">
    <property type="protein sequence ID" value="NBG87756.1"/>
    <property type="molecule type" value="Genomic_DNA"/>
</dbReference>
<dbReference type="InterPro" id="IPR036188">
    <property type="entry name" value="FAD/NAD-bd_sf"/>
</dbReference>
<proteinExistence type="inferred from homology"/>